<proteinExistence type="predicted"/>
<evidence type="ECO:0000313" key="4">
    <source>
        <dbReference type="Proteomes" id="UP000222944"/>
    </source>
</evidence>
<protein>
    <submittedName>
        <fullName evidence="3">IS3 family transposase</fullName>
    </submittedName>
</protein>
<dbReference type="GO" id="GO:0004803">
    <property type="term" value="F:transposase activity"/>
    <property type="evidence" value="ECO:0007669"/>
    <property type="project" value="InterPro"/>
</dbReference>
<dbReference type="Pfam" id="PF13518">
    <property type="entry name" value="HTH_28"/>
    <property type="match status" value="1"/>
</dbReference>
<dbReference type="Pfam" id="PF00665">
    <property type="entry name" value="rve"/>
    <property type="match status" value="1"/>
</dbReference>
<dbReference type="PANTHER" id="PTHR46889:SF4">
    <property type="entry name" value="TRANSPOSASE INSO FOR INSERTION SEQUENCE ELEMENT IS911B-RELATED"/>
    <property type="match status" value="1"/>
</dbReference>
<dbReference type="Gene3D" id="1.10.10.10">
    <property type="entry name" value="Winged helix-like DNA-binding domain superfamily/Winged helix DNA-binding domain"/>
    <property type="match status" value="1"/>
</dbReference>
<evidence type="ECO:0000313" key="3">
    <source>
        <dbReference type="EMBL" id="PGH77942.1"/>
    </source>
</evidence>
<reference evidence="3 4" key="1">
    <citation type="submission" date="2017-09" db="EMBL/GenBank/DDBJ databases">
        <title>Large-scale bioinformatics analysis of Bacillus genomes uncovers conserved roles of natural products in bacterial physiology.</title>
        <authorList>
            <consortium name="Agbiome Team Llc"/>
            <person name="Bleich R.M."/>
            <person name="Grubbs K.J."/>
            <person name="Santa Maria K.C."/>
            <person name="Allen S.E."/>
            <person name="Farag S."/>
            <person name="Shank E.A."/>
            <person name="Bowers A."/>
        </authorList>
    </citation>
    <scope>NUCLEOTIDE SEQUENCE [LARGE SCALE GENOMIC DNA]</scope>
    <source>
        <strain evidence="3 4">AFS058004</strain>
    </source>
</reference>
<evidence type="ECO:0000259" key="2">
    <source>
        <dbReference type="PROSITE" id="PS50994"/>
    </source>
</evidence>
<dbReference type="Proteomes" id="UP000222944">
    <property type="component" value="Unassembled WGS sequence"/>
</dbReference>
<comment type="function">
    <text evidence="1">Involved in the transposition of the insertion sequence.</text>
</comment>
<dbReference type="SUPFAM" id="SSF46689">
    <property type="entry name" value="Homeodomain-like"/>
    <property type="match status" value="2"/>
</dbReference>
<dbReference type="InterPro" id="IPR050900">
    <property type="entry name" value="Transposase_IS3/IS150/IS904"/>
</dbReference>
<dbReference type="AlphaFoldDB" id="A0A9X7GG84"/>
<dbReference type="GO" id="GO:0006313">
    <property type="term" value="P:DNA transposition"/>
    <property type="evidence" value="ECO:0007669"/>
    <property type="project" value="InterPro"/>
</dbReference>
<feature type="domain" description="Integrase catalytic" evidence="2">
    <location>
        <begin position="288"/>
        <end position="450"/>
    </location>
</feature>
<dbReference type="GO" id="GO:0003677">
    <property type="term" value="F:DNA binding"/>
    <property type="evidence" value="ECO:0007669"/>
    <property type="project" value="InterPro"/>
</dbReference>
<dbReference type="InterPro" id="IPR055247">
    <property type="entry name" value="InsJ-like_HTH"/>
</dbReference>
<name>A0A9X7GG84_BACTU</name>
<dbReference type="Pfam" id="PF01527">
    <property type="entry name" value="HTH_Tnp_1"/>
    <property type="match status" value="1"/>
</dbReference>
<dbReference type="GO" id="GO:0015074">
    <property type="term" value="P:DNA integration"/>
    <property type="evidence" value="ECO:0007669"/>
    <property type="project" value="InterPro"/>
</dbReference>
<comment type="caution">
    <text evidence="3">The sequence shown here is derived from an EMBL/GenBank/DDBJ whole genome shotgun (WGS) entry which is preliminary data.</text>
</comment>
<dbReference type="InterPro" id="IPR025948">
    <property type="entry name" value="HTH-like_dom"/>
</dbReference>
<dbReference type="Pfam" id="PF13276">
    <property type="entry name" value="HTH_21"/>
    <property type="match status" value="1"/>
</dbReference>
<dbReference type="InterPro" id="IPR036388">
    <property type="entry name" value="WH-like_DNA-bd_sf"/>
</dbReference>
<dbReference type="NCBIfam" id="NF033516">
    <property type="entry name" value="transpos_IS3"/>
    <property type="match status" value="1"/>
</dbReference>
<sequence>MAKFSSKEKIQAVRRYLEGPEGGTSIAKSIGVDQRVFYQWISRYEYFGEKAFEKRYTSYSTQFKLDVLNYMIENRTSIRETAAIFNIPSYETVRKWKVAYETEGLDALQLKEKRHPSMNNKNHKIVKKQSPVEGSIEELQEELERLRMENAYFKKVECLSSKQTEVTKKDKAQVVYELRHQFPVQSLLLLANIPRSTYYYWLKNTERPNPDADLKVLIQAIYDEHEGRYGYRRIRDELTNRGHKINHKKVQRIMKELGLKCLVRMKKYRSYKGTVGKIAPNILDRNFKAEKPNEKWVTDITEFKLFGEKLYVSPILDLFNGEIITYTIGLRPTYSLVSNMLDQAFERLTDEQALLIHSDQGWHYQMKKYRDSLHKRGITQSMSRKGNCYDNAVIENFFGIMKSEFLYRKDFKNMEHFEQELAKYISYYNHKRIKAKLKGMSPIQYRTHAQNAA</sequence>
<gene>
    <name evidence="3" type="ORF">CN899_29355</name>
</gene>
<evidence type="ECO:0000256" key="1">
    <source>
        <dbReference type="ARBA" id="ARBA00002286"/>
    </source>
</evidence>
<dbReference type="Pfam" id="PF13333">
    <property type="entry name" value="rve_2"/>
    <property type="match status" value="1"/>
</dbReference>
<dbReference type="RefSeq" id="WP_098866926.1">
    <property type="nucleotide sequence ID" value="NZ_NUFN01000065.1"/>
</dbReference>
<dbReference type="EMBL" id="NUFN01000065">
    <property type="protein sequence ID" value="PGH77942.1"/>
    <property type="molecule type" value="Genomic_DNA"/>
</dbReference>
<dbReference type="InterPro" id="IPR009057">
    <property type="entry name" value="Homeodomain-like_sf"/>
</dbReference>
<organism evidence="3 4">
    <name type="scientific">Bacillus thuringiensis</name>
    <dbReference type="NCBI Taxonomy" id="1428"/>
    <lineage>
        <taxon>Bacteria</taxon>
        <taxon>Bacillati</taxon>
        <taxon>Bacillota</taxon>
        <taxon>Bacilli</taxon>
        <taxon>Bacillales</taxon>
        <taxon>Bacillaceae</taxon>
        <taxon>Bacillus</taxon>
        <taxon>Bacillus cereus group</taxon>
    </lineage>
</organism>
<dbReference type="SUPFAM" id="SSF53098">
    <property type="entry name" value="Ribonuclease H-like"/>
    <property type="match status" value="1"/>
</dbReference>
<dbReference type="InterPro" id="IPR036397">
    <property type="entry name" value="RNaseH_sf"/>
</dbReference>
<dbReference type="InterPro" id="IPR048020">
    <property type="entry name" value="Transpos_IS3"/>
</dbReference>
<dbReference type="Gene3D" id="3.30.420.10">
    <property type="entry name" value="Ribonuclease H-like superfamily/Ribonuclease H"/>
    <property type="match status" value="1"/>
</dbReference>
<dbReference type="PROSITE" id="PS50994">
    <property type="entry name" value="INTEGRASE"/>
    <property type="match status" value="1"/>
</dbReference>
<dbReference type="PANTHER" id="PTHR46889">
    <property type="entry name" value="TRANSPOSASE INSF FOR INSERTION SEQUENCE IS3B-RELATED"/>
    <property type="match status" value="1"/>
</dbReference>
<dbReference type="InterPro" id="IPR012337">
    <property type="entry name" value="RNaseH-like_sf"/>
</dbReference>
<dbReference type="InterPro" id="IPR001584">
    <property type="entry name" value="Integrase_cat-core"/>
</dbReference>
<accession>A0A9X7GG84</accession>
<dbReference type="InterPro" id="IPR002514">
    <property type="entry name" value="Transposase_8"/>
</dbReference>